<dbReference type="STRING" id="7234.B4GGI8"/>
<dbReference type="SMART" id="SM00097">
    <property type="entry name" value="WNT1"/>
    <property type="match status" value="1"/>
</dbReference>
<dbReference type="GO" id="GO:0005615">
    <property type="term" value="C:extracellular space"/>
    <property type="evidence" value="ECO:0007669"/>
    <property type="project" value="TreeGrafter"/>
</dbReference>
<dbReference type="eggNOG" id="KOG3913">
    <property type="taxonomic scope" value="Eukaryota"/>
</dbReference>
<sequence length="317" mass="35214">MWKTHNKLLIYILWIMEIRLVSSFTSAMLCGRIPGLTLPQRQLCGEMPDALIALGEGHQLGAQECQQQFRGHRWNCSEVWQRNVFAHVIPIASREAAFTYAIASAGAAYAVTAACARGNISTCGCDVRHKASPSSDGAPAEPWKWGGCSADVDFGMRYARKFLDARELERDSRTLMNLHNNRAGRTAGEETASHGLQVPWRERVLRDEDLLEEPATDPPDRRQASCRNIISQNCQPVRGKRGLRLVLGSAGARPPKPALVWPKRMELIYLEASPNYCERSLQSGTLGTAGRLCHRNERGPQSCDLLCCGRGHNTQHI</sequence>
<dbReference type="GO" id="GO:0045165">
    <property type="term" value="P:cell fate commitment"/>
    <property type="evidence" value="ECO:0007669"/>
    <property type="project" value="TreeGrafter"/>
</dbReference>
<keyword evidence="5" id="KW-0272">Extracellular matrix</keyword>
<dbReference type="Pfam" id="PF00110">
    <property type="entry name" value="wnt"/>
    <property type="match status" value="2"/>
</dbReference>
<dbReference type="Proteomes" id="UP000008744">
    <property type="component" value="Unassembled WGS sequence"/>
</dbReference>
<dbReference type="EMBL" id="CH479183">
    <property type="protein sequence ID" value="EDW35608.1"/>
    <property type="molecule type" value="Genomic_DNA"/>
</dbReference>
<dbReference type="PANTHER" id="PTHR12027">
    <property type="entry name" value="WNT RELATED"/>
    <property type="match status" value="1"/>
</dbReference>
<dbReference type="GO" id="GO:0007424">
    <property type="term" value="P:open tracheal system development"/>
    <property type="evidence" value="ECO:0007669"/>
    <property type="project" value="EnsemblMetazoa"/>
</dbReference>
<evidence type="ECO:0000256" key="8">
    <source>
        <dbReference type="ARBA" id="ARBA00023180"/>
    </source>
</evidence>
<evidence type="ECO:0000256" key="9">
    <source>
        <dbReference type="ARBA" id="ARBA00023288"/>
    </source>
</evidence>
<dbReference type="PhylomeDB" id="B4GGI8"/>
<evidence type="ECO:0000313" key="13">
    <source>
        <dbReference type="Proteomes" id="UP000008744"/>
    </source>
</evidence>
<evidence type="ECO:0000256" key="1">
    <source>
        <dbReference type="ARBA" id="ARBA00004498"/>
    </source>
</evidence>
<evidence type="ECO:0000256" key="2">
    <source>
        <dbReference type="ARBA" id="ARBA00005683"/>
    </source>
</evidence>
<accession>B4GGI8</accession>
<evidence type="ECO:0000256" key="7">
    <source>
        <dbReference type="ARBA" id="ARBA00023157"/>
    </source>
</evidence>
<evidence type="ECO:0000256" key="5">
    <source>
        <dbReference type="ARBA" id="ARBA00022530"/>
    </source>
</evidence>
<keyword evidence="3 10" id="KW-0217">Developmental protein</keyword>
<keyword evidence="9" id="KW-0449">Lipoprotein</keyword>
<dbReference type="GO" id="GO:0060250">
    <property type="term" value="P:germ-line stem-cell niche homeostasis"/>
    <property type="evidence" value="ECO:0007669"/>
    <property type="project" value="EnsemblMetazoa"/>
</dbReference>
<comment type="function">
    <text evidence="10">Ligand for members of the frizzled family of seven transmembrane receptors.</text>
</comment>
<dbReference type="AlphaFoldDB" id="B4GGI8"/>
<evidence type="ECO:0000313" key="12">
    <source>
        <dbReference type="EMBL" id="EDW35608.1"/>
    </source>
</evidence>
<keyword evidence="13" id="KW-1185">Reference proteome</keyword>
<keyword evidence="4" id="KW-0964">Secreted</keyword>
<gene>
    <name evidence="12" type="primary">Dper\GL17355</name>
    <name evidence="12" type="ORF">Dper_GL17355</name>
</gene>
<dbReference type="GO" id="GO:0007517">
    <property type="term" value="P:muscle organ development"/>
    <property type="evidence" value="ECO:0007669"/>
    <property type="project" value="EnsemblMetazoa"/>
</dbReference>
<dbReference type="GO" id="GO:0046330">
    <property type="term" value="P:positive regulation of JNK cascade"/>
    <property type="evidence" value="ECO:0007669"/>
    <property type="project" value="TreeGrafter"/>
</dbReference>
<dbReference type="InterPro" id="IPR005817">
    <property type="entry name" value="Wnt"/>
</dbReference>
<dbReference type="GO" id="GO:0005125">
    <property type="term" value="F:cytokine activity"/>
    <property type="evidence" value="ECO:0007669"/>
    <property type="project" value="TreeGrafter"/>
</dbReference>
<keyword evidence="6 10" id="KW-0879">Wnt signaling pathway</keyword>
<dbReference type="OMA" id="RADGWKW"/>
<evidence type="ECO:0000256" key="3">
    <source>
        <dbReference type="ARBA" id="ARBA00022473"/>
    </source>
</evidence>
<reference evidence="12 13" key="1">
    <citation type="journal article" date="2007" name="Nature">
        <title>Evolution of genes and genomes on the Drosophila phylogeny.</title>
        <authorList>
            <consortium name="Drosophila 12 Genomes Consortium"/>
            <person name="Clark A.G."/>
            <person name="Eisen M.B."/>
            <person name="Smith D.R."/>
            <person name="Bergman C.M."/>
            <person name="Oliver B."/>
            <person name="Markow T.A."/>
            <person name="Kaufman T.C."/>
            <person name="Kellis M."/>
            <person name="Gelbart W."/>
            <person name="Iyer V.N."/>
            <person name="Pollard D.A."/>
            <person name="Sackton T.B."/>
            <person name="Larracuente A.M."/>
            <person name="Singh N.D."/>
            <person name="Abad J.P."/>
            <person name="Abt D.N."/>
            <person name="Adryan B."/>
            <person name="Aguade M."/>
            <person name="Akashi H."/>
            <person name="Anderson W.W."/>
            <person name="Aquadro C.F."/>
            <person name="Ardell D.H."/>
            <person name="Arguello R."/>
            <person name="Artieri C.G."/>
            <person name="Barbash D.A."/>
            <person name="Barker D."/>
            <person name="Barsanti P."/>
            <person name="Batterham P."/>
            <person name="Batzoglou S."/>
            <person name="Begun D."/>
            <person name="Bhutkar A."/>
            <person name="Blanco E."/>
            <person name="Bosak S.A."/>
            <person name="Bradley R.K."/>
            <person name="Brand A.D."/>
            <person name="Brent M.R."/>
            <person name="Brooks A.N."/>
            <person name="Brown R.H."/>
            <person name="Butlin R.K."/>
            <person name="Caggese C."/>
            <person name="Calvi B.R."/>
            <person name="Bernardo de Carvalho A."/>
            <person name="Caspi A."/>
            <person name="Castrezana S."/>
            <person name="Celniker S.E."/>
            <person name="Chang J.L."/>
            <person name="Chapple C."/>
            <person name="Chatterji S."/>
            <person name="Chinwalla A."/>
            <person name="Civetta A."/>
            <person name="Clifton S.W."/>
            <person name="Comeron J.M."/>
            <person name="Costello J.C."/>
            <person name="Coyne J.A."/>
            <person name="Daub J."/>
            <person name="David R.G."/>
            <person name="Delcher A.L."/>
            <person name="Delehaunty K."/>
            <person name="Do C.B."/>
            <person name="Ebling H."/>
            <person name="Edwards K."/>
            <person name="Eickbush T."/>
            <person name="Evans J.D."/>
            <person name="Filipski A."/>
            <person name="Findeiss S."/>
            <person name="Freyhult E."/>
            <person name="Fulton L."/>
            <person name="Fulton R."/>
            <person name="Garcia A.C."/>
            <person name="Gardiner A."/>
            <person name="Garfield D.A."/>
            <person name="Garvin B.E."/>
            <person name="Gibson G."/>
            <person name="Gilbert D."/>
            <person name="Gnerre S."/>
            <person name="Godfrey J."/>
            <person name="Good R."/>
            <person name="Gotea V."/>
            <person name="Gravely B."/>
            <person name="Greenberg A.J."/>
            <person name="Griffiths-Jones S."/>
            <person name="Gross S."/>
            <person name="Guigo R."/>
            <person name="Gustafson E.A."/>
            <person name="Haerty W."/>
            <person name="Hahn M.W."/>
            <person name="Halligan D.L."/>
            <person name="Halpern A.L."/>
            <person name="Halter G.M."/>
            <person name="Han M.V."/>
            <person name="Heger A."/>
            <person name="Hillier L."/>
            <person name="Hinrichs A.S."/>
            <person name="Holmes I."/>
            <person name="Hoskins R.A."/>
            <person name="Hubisz M.J."/>
            <person name="Hultmark D."/>
            <person name="Huntley M.A."/>
            <person name="Jaffe D.B."/>
            <person name="Jagadeeshan S."/>
            <person name="Jeck W.R."/>
            <person name="Johnson J."/>
            <person name="Jones C.D."/>
            <person name="Jordan W.C."/>
            <person name="Karpen G.H."/>
            <person name="Kataoka E."/>
            <person name="Keightley P.D."/>
            <person name="Kheradpour P."/>
            <person name="Kirkness E.F."/>
            <person name="Koerich L.B."/>
            <person name="Kristiansen K."/>
            <person name="Kudrna D."/>
            <person name="Kulathinal R.J."/>
            <person name="Kumar S."/>
            <person name="Kwok R."/>
            <person name="Lander E."/>
            <person name="Langley C.H."/>
            <person name="Lapoint R."/>
            <person name="Lazzaro B.P."/>
            <person name="Lee S.J."/>
            <person name="Levesque L."/>
            <person name="Li R."/>
            <person name="Lin C.F."/>
            <person name="Lin M.F."/>
            <person name="Lindblad-Toh K."/>
            <person name="Llopart A."/>
            <person name="Long M."/>
            <person name="Low L."/>
            <person name="Lozovsky E."/>
            <person name="Lu J."/>
            <person name="Luo M."/>
            <person name="Machado C.A."/>
            <person name="Makalowski W."/>
            <person name="Marzo M."/>
            <person name="Matsuda M."/>
            <person name="Matzkin L."/>
            <person name="McAllister B."/>
            <person name="McBride C.S."/>
            <person name="McKernan B."/>
            <person name="McKernan K."/>
            <person name="Mendez-Lago M."/>
            <person name="Minx P."/>
            <person name="Mollenhauer M.U."/>
            <person name="Montooth K."/>
            <person name="Mount S.M."/>
            <person name="Mu X."/>
            <person name="Myers E."/>
            <person name="Negre B."/>
            <person name="Newfeld S."/>
            <person name="Nielsen R."/>
            <person name="Noor M.A."/>
            <person name="O'Grady P."/>
            <person name="Pachter L."/>
            <person name="Papaceit M."/>
            <person name="Parisi M.J."/>
            <person name="Parisi M."/>
            <person name="Parts L."/>
            <person name="Pedersen J.S."/>
            <person name="Pesole G."/>
            <person name="Phillippy A.M."/>
            <person name="Ponting C.P."/>
            <person name="Pop M."/>
            <person name="Porcelli D."/>
            <person name="Powell J.R."/>
            <person name="Prohaska S."/>
            <person name="Pruitt K."/>
            <person name="Puig M."/>
            <person name="Quesneville H."/>
            <person name="Ram K.R."/>
            <person name="Rand D."/>
            <person name="Rasmussen M.D."/>
            <person name="Reed L.K."/>
            <person name="Reenan R."/>
            <person name="Reily A."/>
            <person name="Remington K.A."/>
            <person name="Rieger T.T."/>
            <person name="Ritchie M.G."/>
            <person name="Robin C."/>
            <person name="Rogers Y.H."/>
            <person name="Rohde C."/>
            <person name="Rozas J."/>
            <person name="Rubenfield M.J."/>
            <person name="Ruiz A."/>
            <person name="Russo S."/>
            <person name="Salzberg S.L."/>
            <person name="Sanchez-Gracia A."/>
            <person name="Saranga D.J."/>
            <person name="Sato H."/>
            <person name="Schaeffer S.W."/>
            <person name="Schatz M.C."/>
            <person name="Schlenke T."/>
            <person name="Schwartz R."/>
            <person name="Segarra C."/>
            <person name="Singh R.S."/>
            <person name="Sirot L."/>
            <person name="Sirota M."/>
            <person name="Sisneros N.B."/>
            <person name="Smith C.D."/>
            <person name="Smith T.F."/>
            <person name="Spieth J."/>
            <person name="Stage D.E."/>
            <person name="Stark A."/>
            <person name="Stephan W."/>
            <person name="Strausberg R.L."/>
            <person name="Strempel S."/>
            <person name="Sturgill D."/>
            <person name="Sutton G."/>
            <person name="Sutton G.G."/>
            <person name="Tao W."/>
            <person name="Teichmann S."/>
            <person name="Tobari Y.N."/>
            <person name="Tomimura Y."/>
            <person name="Tsolas J.M."/>
            <person name="Valente V.L."/>
            <person name="Venter E."/>
            <person name="Venter J.C."/>
            <person name="Vicario S."/>
            <person name="Vieira F.G."/>
            <person name="Vilella A.J."/>
            <person name="Villasante A."/>
            <person name="Walenz B."/>
            <person name="Wang J."/>
            <person name="Wasserman M."/>
            <person name="Watts T."/>
            <person name="Wilson D."/>
            <person name="Wilson R.K."/>
            <person name="Wing R.A."/>
            <person name="Wolfner M.F."/>
            <person name="Wong A."/>
            <person name="Wong G.K."/>
            <person name="Wu C.I."/>
            <person name="Wu G."/>
            <person name="Yamamoto D."/>
            <person name="Yang H.P."/>
            <person name="Yang S.P."/>
            <person name="Yorke J.A."/>
            <person name="Yoshida K."/>
            <person name="Zdobnov E."/>
            <person name="Zhang P."/>
            <person name="Zhang Y."/>
            <person name="Zimin A.V."/>
            <person name="Baldwin J."/>
            <person name="Abdouelleil A."/>
            <person name="Abdulkadir J."/>
            <person name="Abebe A."/>
            <person name="Abera B."/>
            <person name="Abreu J."/>
            <person name="Acer S.C."/>
            <person name="Aftuck L."/>
            <person name="Alexander A."/>
            <person name="An P."/>
            <person name="Anderson E."/>
            <person name="Anderson S."/>
            <person name="Arachi H."/>
            <person name="Azer M."/>
            <person name="Bachantsang P."/>
            <person name="Barry A."/>
            <person name="Bayul T."/>
            <person name="Berlin A."/>
            <person name="Bessette D."/>
            <person name="Bloom T."/>
            <person name="Blye J."/>
            <person name="Boguslavskiy L."/>
            <person name="Bonnet C."/>
            <person name="Boukhgalter B."/>
            <person name="Bourzgui I."/>
            <person name="Brown A."/>
            <person name="Cahill P."/>
            <person name="Channer S."/>
            <person name="Cheshatsang Y."/>
            <person name="Chuda L."/>
            <person name="Citroen M."/>
            <person name="Collymore A."/>
            <person name="Cooke P."/>
            <person name="Costello M."/>
            <person name="D'Aco K."/>
            <person name="Daza R."/>
            <person name="De Haan G."/>
            <person name="DeGray S."/>
            <person name="DeMaso C."/>
            <person name="Dhargay N."/>
            <person name="Dooley K."/>
            <person name="Dooley E."/>
            <person name="Doricent M."/>
            <person name="Dorje P."/>
            <person name="Dorjee K."/>
            <person name="Dupes A."/>
            <person name="Elong R."/>
            <person name="Falk J."/>
            <person name="Farina A."/>
            <person name="Faro S."/>
            <person name="Ferguson D."/>
            <person name="Fisher S."/>
            <person name="Foley C.D."/>
            <person name="Franke A."/>
            <person name="Friedrich D."/>
            <person name="Gadbois L."/>
            <person name="Gearin G."/>
            <person name="Gearin C.R."/>
            <person name="Giannoukos G."/>
            <person name="Goode T."/>
            <person name="Graham J."/>
            <person name="Grandbois E."/>
            <person name="Grewal S."/>
            <person name="Gyaltsen K."/>
            <person name="Hafez N."/>
            <person name="Hagos B."/>
            <person name="Hall J."/>
            <person name="Henson C."/>
            <person name="Hollinger A."/>
            <person name="Honan T."/>
            <person name="Huard M.D."/>
            <person name="Hughes L."/>
            <person name="Hurhula B."/>
            <person name="Husby M.E."/>
            <person name="Kamat A."/>
            <person name="Kanga B."/>
            <person name="Kashin S."/>
            <person name="Khazanovich D."/>
            <person name="Kisner P."/>
            <person name="Lance K."/>
            <person name="Lara M."/>
            <person name="Lee W."/>
            <person name="Lennon N."/>
            <person name="Letendre F."/>
            <person name="LeVine R."/>
            <person name="Lipovsky A."/>
            <person name="Liu X."/>
            <person name="Liu J."/>
            <person name="Liu S."/>
            <person name="Lokyitsang T."/>
            <person name="Lokyitsang Y."/>
            <person name="Lubonja R."/>
            <person name="Lui A."/>
            <person name="MacDonald P."/>
            <person name="Magnisalis V."/>
            <person name="Maru K."/>
            <person name="Matthews C."/>
            <person name="McCusker W."/>
            <person name="McDonough S."/>
            <person name="Mehta T."/>
            <person name="Meldrim J."/>
            <person name="Meneus L."/>
            <person name="Mihai O."/>
            <person name="Mihalev A."/>
            <person name="Mihova T."/>
            <person name="Mittelman R."/>
            <person name="Mlenga V."/>
            <person name="Montmayeur A."/>
            <person name="Mulrain L."/>
            <person name="Navidi A."/>
            <person name="Naylor J."/>
            <person name="Negash T."/>
            <person name="Nguyen T."/>
            <person name="Nguyen N."/>
            <person name="Nicol R."/>
            <person name="Norbu C."/>
            <person name="Norbu N."/>
            <person name="Novod N."/>
            <person name="O'Neill B."/>
            <person name="Osman S."/>
            <person name="Markiewicz E."/>
            <person name="Oyono O.L."/>
            <person name="Patti C."/>
            <person name="Phunkhang P."/>
            <person name="Pierre F."/>
            <person name="Priest M."/>
            <person name="Raghuraman S."/>
            <person name="Rege F."/>
            <person name="Reyes R."/>
            <person name="Rise C."/>
            <person name="Rogov P."/>
            <person name="Ross K."/>
            <person name="Ryan E."/>
            <person name="Settipalli S."/>
            <person name="Shea T."/>
            <person name="Sherpa N."/>
            <person name="Shi L."/>
            <person name="Shih D."/>
            <person name="Sparrow T."/>
            <person name="Spaulding J."/>
            <person name="Stalker J."/>
            <person name="Stange-Thomann N."/>
            <person name="Stavropoulos S."/>
            <person name="Stone C."/>
            <person name="Strader C."/>
            <person name="Tesfaye S."/>
            <person name="Thomson T."/>
            <person name="Thoulutsang Y."/>
            <person name="Thoulutsang D."/>
            <person name="Topham K."/>
            <person name="Topping I."/>
            <person name="Tsamla T."/>
            <person name="Vassiliev H."/>
            <person name="Vo A."/>
            <person name="Wangchuk T."/>
            <person name="Wangdi T."/>
            <person name="Weiand M."/>
            <person name="Wilkinson J."/>
            <person name="Wilson A."/>
            <person name="Yadav S."/>
            <person name="Young G."/>
            <person name="Yu Q."/>
            <person name="Zembek L."/>
            <person name="Zhong D."/>
            <person name="Zimmer A."/>
            <person name="Zwirko Z."/>
            <person name="Jaffe D.B."/>
            <person name="Alvarez P."/>
            <person name="Brockman W."/>
            <person name="Butler J."/>
            <person name="Chin C."/>
            <person name="Gnerre S."/>
            <person name="Grabherr M."/>
            <person name="Kleber M."/>
            <person name="Mauceli E."/>
            <person name="MacCallum I."/>
        </authorList>
    </citation>
    <scope>NUCLEOTIDE SEQUENCE [LARGE SCALE GENOMIC DNA]</scope>
    <source>
        <strain evidence="13">MSH-3 / Tucson 14011-0111.49</strain>
    </source>
</reference>
<dbReference type="OrthoDB" id="5945655at2759"/>
<comment type="similarity">
    <text evidence="2 10">Belongs to the Wnt family.</text>
</comment>
<keyword evidence="7" id="KW-1015">Disulfide bond</keyword>
<name>B4GGI8_DROPE</name>
<dbReference type="GO" id="GO:0060070">
    <property type="term" value="P:canonical Wnt signaling pathway"/>
    <property type="evidence" value="ECO:0007669"/>
    <property type="project" value="EnsemblMetazoa"/>
</dbReference>
<protein>
    <recommendedName>
        <fullName evidence="10">Protein Wnt</fullName>
    </recommendedName>
</protein>
<keyword evidence="8" id="KW-0325">Glycoprotein</keyword>
<organism evidence="13">
    <name type="scientific">Drosophila persimilis</name>
    <name type="common">Fruit fly</name>
    <dbReference type="NCBI Taxonomy" id="7234"/>
    <lineage>
        <taxon>Eukaryota</taxon>
        <taxon>Metazoa</taxon>
        <taxon>Ecdysozoa</taxon>
        <taxon>Arthropoda</taxon>
        <taxon>Hexapoda</taxon>
        <taxon>Insecta</taxon>
        <taxon>Pterygota</taxon>
        <taxon>Neoptera</taxon>
        <taxon>Endopterygota</taxon>
        <taxon>Diptera</taxon>
        <taxon>Brachycera</taxon>
        <taxon>Muscomorpha</taxon>
        <taxon>Ephydroidea</taxon>
        <taxon>Drosophilidae</taxon>
        <taxon>Drosophila</taxon>
        <taxon>Sophophora</taxon>
    </lineage>
</organism>
<dbReference type="PRINTS" id="PR01349">
    <property type="entry name" value="WNTPROTEIN"/>
</dbReference>
<evidence type="ECO:0000256" key="11">
    <source>
        <dbReference type="SAM" id="SignalP"/>
    </source>
</evidence>
<evidence type="ECO:0000256" key="10">
    <source>
        <dbReference type="RuleBase" id="RU003500"/>
    </source>
</evidence>
<comment type="subcellular location">
    <subcellularLocation>
        <location evidence="1 10">Secreted</location>
        <location evidence="1 10">Extracellular space</location>
        <location evidence="1 10">Extracellular matrix</location>
    </subcellularLocation>
</comment>
<keyword evidence="11" id="KW-0732">Signal</keyword>
<feature type="signal peptide" evidence="11">
    <location>
        <begin position="1"/>
        <end position="23"/>
    </location>
</feature>
<dbReference type="PANTHER" id="PTHR12027:SF112">
    <property type="entry name" value="PROTEIN WNT-2"/>
    <property type="match status" value="1"/>
</dbReference>
<evidence type="ECO:0000256" key="4">
    <source>
        <dbReference type="ARBA" id="ARBA00022525"/>
    </source>
</evidence>
<proteinExistence type="inferred from homology"/>
<dbReference type="GO" id="GO:0048675">
    <property type="term" value="P:axon extension"/>
    <property type="evidence" value="ECO:0007669"/>
    <property type="project" value="EnsemblMetazoa"/>
</dbReference>
<feature type="chain" id="PRO_5002803671" description="Protein Wnt" evidence="11">
    <location>
        <begin position="24"/>
        <end position="317"/>
    </location>
</feature>
<evidence type="ECO:0000256" key="6">
    <source>
        <dbReference type="ARBA" id="ARBA00022687"/>
    </source>
</evidence>
<dbReference type="HOGENOM" id="CLU_033039_1_4_1"/>
<dbReference type="GO" id="GO:0005109">
    <property type="term" value="F:frizzled binding"/>
    <property type="evidence" value="ECO:0007669"/>
    <property type="project" value="EnsemblMetazoa"/>
</dbReference>